<name>A0A8H5G6Q9_9AGAR</name>
<comment type="caution">
    <text evidence="1">The sequence shown here is derived from an EMBL/GenBank/DDBJ whole genome shotgun (WGS) entry which is preliminary data.</text>
</comment>
<sequence length="466" mass="52349">MKDHIQSLILTPSLFEFPFSDSSEKHHPLLNPSGTQAQESTTIVKGTGVWDHLRKVLLYLQPHRPQRNLPEDIYYYLKHFIGSLDHGTELTIDSQFNHTLIPNFACSLAFLDPGWQAFGSTLRSLTLKGDVSLLVCVLEESVQLVKLDSLSVDIGRNKYGVDVEAAFSAFVWFIARHSGTLSALEIVSGDVVDFNWFSRGLERLPRLRRLKVQQPPSKEQSQCFAVQQFLLRHSDLITDLKWGYADAFLPHKDDGAQRTNDNTTIQTPFKITFSNIQQFSVSGSCPGSVHLNQALSFVERHQNILTNISFASWMLSLQDFALLTQAAASPVMKELDVGVELLTSRVFATLAAQFPSLEVLGLLYHKTGRMLAALSTRDSTLPITIAENLDTIHFVHGFVEFEEDMEALSLGAWPVEALNIRRYACSERQKYRVESVGKVIVAGLPKIGFVNGMYKDQFISNYHGMR</sequence>
<evidence type="ECO:0000313" key="2">
    <source>
        <dbReference type="Proteomes" id="UP000559027"/>
    </source>
</evidence>
<protein>
    <submittedName>
        <fullName evidence="1">Uncharacterized protein</fullName>
    </submittedName>
</protein>
<dbReference type="OrthoDB" id="3040980at2759"/>
<evidence type="ECO:0000313" key="1">
    <source>
        <dbReference type="EMBL" id="KAF5359373.1"/>
    </source>
</evidence>
<gene>
    <name evidence="1" type="ORF">D9756_003541</name>
</gene>
<proteinExistence type="predicted"/>
<organism evidence="1 2">
    <name type="scientific">Leucocoprinus leucothites</name>
    <dbReference type="NCBI Taxonomy" id="201217"/>
    <lineage>
        <taxon>Eukaryota</taxon>
        <taxon>Fungi</taxon>
        <taxon>Dikarya</taxon>
        <taxon>Basidiomycota</taxon>
        <taxon>Agaricomycotina</taxon>
        <taxon>Agaricomycetes</taxon>
        <taxon>Agaricomycetidae</taxon>
        <taxon>Agaricales</taxon>
        <taxon>Agaricineae</taxon>
        <taxon>Agaricaceae</taxon>
        <taxon>Leucocoprinus</taxon>
    </lineage>
</organism>
<accession>A0A8H5G6Q9</accession>
<reference evidence="1 2" key="1">
    <citation type="journal article" date="2020" name="ISME J.">
        <title>Uncovering the hidden diversity of litter-decomposition mechanisms in mushroom-forming fungi.</title>
        <authorList>
            <person name="Floudas D."/>
            <person name="Bentzer J."/>
            <person name="Ahren D."/>
            <person name="Johansson T."/>
            <person name="Persson P."/>
            <person name="Tunlid A."/>
        </authorList>
    </citation>
    <scope>NUCLEOTIDE SEQUENCE [LARGE SCALE GENOMIC DNA]</scope>
    <source>
        <strain evidence="1 2">CBS 146.42</strain>
    </source>
</reference>
<dbReference type="AlphaFoldDB" id="A0A8H5G6Q9"/>
<keyword evidence="2" id="KW-1185">Reference proteome</keyword>
<dbReference type="EMBL" id="JAACJO010000004">
    <property type="protein sequence ID" value="KAF5359373.1"/>
    <property type="molecule type" value="Genomic_DNA"/>
</dbReference>
<dbReference type="Proteomes" id="UP000559027">
    <property type="component" value="Unassembled WGS sequence"/>
</dbReference>